<dbReference type="EMBL" id="BOMP01000160">
    <property type="protein sequence ID" value="GIE45369.1"/>
    <property type="molecule type" value="Genomic_DNA"/>
</dbReference>
<keyword evidence="1" id="KW-0802">TPR repeat</keyword>
<gene>
    <name evidence="3" type="ORF">Alo02nite_82670</name>
</gene>
<keyword evidence="2" id="KW-1133">Transmembrane helix</keyword>
<dbReference type="InterPro" id="IPR019734">
    <property type="entry name" value="TPR_rpt"/>
</dbReference>
<organism evidence="3 4">
    <name type="scientific">Actinoplanes lobatus</name>
    <dbReference type="NCBI Taxonomy" id="113568"/>
    <lineage>
        <taxon>Bacteria</taxon>
        <taxon>Bacillati</taxon>
        <taxon>Actinomycetota</taxon>
        <taxon>Actinomycetes</taxon>
        <taxon>Micromonosporales</taxon>
        <taxon>Micromonosporaceae</taxon>
        <taxon>Actinoplanes</taxon>
    </lineage>
</organism>
<dbReference type="PANTHER" id="PTHR44216">
    <property type="entry name" value="PROTEIN O-MANNOSYL-TRANSFERASE TMTC2"/>
    <property type="match status" value="1"/>
</dbReference>
<dbReference type="InterPro" id="IPR052384">
    <property type="entry name" value="TMTC_O-mannosyltransferase"/>
</dbReference>
<comment type="caution">
    <text evidence="3">The sequence shown here is derived from an EMBL/GenBank/DDBJ whole genome shotgun (WGS) entry which is preliminary data.</text>
</comment>
<evidence type="ECO:0000256" key="1">
    <source>
        <dbReference type="PROSITE-ProRule" id="PRU00339"/>
    </source>
</evidence>
<dbReference type="Pfam" id="PF14559">
    <property type="entry name" value="TPR_19"/>
    <property type="match status" value="1"/>
</dbReference>
<name>A0ABQ4AWM5_9ACTN</name>
<feature type="transmembrane region" description="Helical" evidence="2">
    <location>
        <begin position="229"/>
        <end position="249"/>
    </location>
</feature>
<evidence type="ECO:0000313" key="3">
    <source>
        <dbReference type="EMBL" id="GIE45369.1"/>
    </source>
</evidence>
<feature type="repeat" description="TPR" evidence="1">
    <location>
        <begin position="148"/>
        <end position="181"/>
    </location>
</feature>
<feature type="transmembrane region" description="Helical" evidence="2">
    <location>
        <begin position="261"/>
        <end position="281"/>
    </location>
</feature>
<keyword evidence="2" id="KW-0812">Transmembrane</keyword>
<accession>A0ABQ4AWM5</accession>
<protein>
    <recommendedName>
        <fullName evidence="5">Tetratricopeptide repeat protein</fullName>
    </recommendedName>
</protein>
<proteinExistence type="predicted"/>
<dbReference type="SUPFAM" id="SSF48452">
    <property type="entry name" value="TPR-like"/>
    <property type="match status" value="1"/>
</dbReference>
<dbReference type="Gene3D" id="1.25.40.10">
    <property type="entry name" value="Tetratricopeptide repeat domain"/>
    <property type="match status" value="1"/>
</dbReference>
<dbReference type="InterPro" id="IPR011990">
    <property type="entry name" value="TPR-like_helical_dom_sf"/>
</dbReference>
<keyword evidence="4" id="KW-1185">Reference proteome</keyword>
<dbReference type="SMART" id="SM00028">
    <property type="entry name" value="TPR"/>
    <property type="match status" value="4"/>
</dbReference>
<sequence>MVTGAHAEPADRIRQALHLAQIGRASAAVPLLRQLLAEDPGDVAALRALAHCLHQAGHHDEMLSVAEQAAALVPADPIVHRQRAMALLELRRTGAALDAATEARRLDPHDFRNDVTLAQALLAAGGTARIVAAGAAADRARRLAPQEPIAHLVAGDALRRMADFRRARQAYRTALALDPENADTLHRLGAVDADRGRALRSSALLGDTLRAAPHDPDVLHTATSGARRALWLLTDAATVPLVVAVVVAAACREQVAGTSGALLAVAPVLLGVAAAAAFLRWRWRRLAAATRTLIRRNLWRVTFAFAVLRLAAITLSGLLIVVDPAPGSGSGLRAVATPLTTVPLLLLMLRVRNRFAAEFYFLLRRCWFRLRVRWAGR</sequence>
<feature type="transmembrane region" description="Helical" evidence="2">
    <location>
        <begin position="301"/>
        <end position="322"/>
    </location>
</feature>
<dbReference type="PROSITE" id="PS50005">
    <property type="entry name" value="TPR"/>
    <property type="match status" value="1"/>
</dbReference>
<evidence type="ECO:0000313" key="4">
    <source>
        <dbReference type="Proteomes" id="UP000631312"/>
    </source>
</evidence>
<dbReference type="Proteomes" id="UP000631312">
    <property type="component" value="Unassembled WGS sequence"/>
</dbReference>
<evidence type="ECO:0000256" key="2">
    <source>
        <dbReference type="SAM" id="Phobius"/>
    </source>
</evidence>
<evidence type="ECO:0008006" key="5">
    <source>
        <dbReference type="Google" id="ProtNLM"/>
    </source>
</evidence>
<reference evidence="3 4" key="1">
    <citation type="submission" date="2021-01" db="EMBL/GenBank/DDBJ databases">
        <title>Whole genome shotgun sequence of Actinoplanes lobatus NBRC 12513.</title>
        <authorList>
            <person name="Komaki H."/>
            <person name="Tamura T."/>
        </authorList>
    </citation>
    <scope>NUCLEOTIDE SEQUENCE [LARGE SCALE GENOMIC DNA]</scope>
    <source>
        <strain evidence="3 4">NBRC 12513</strain>
    </source>
</reference>
<dbReference type="PANTHER" id="PTHR44216:SF3">
    <property type="entry name" value="PROTEIN O-MANNOSYL-TRANSFERASE TMTC2"/>
    <property type="match status" value="1"/>
</dbReference>
<keyword evidence="2" id="KW-0472">Membrane</keyword>
<dbReference type="Pfam" id="PF13181">
    <property type="entry name" value="TPR_8"/>
    <property type="match status" value="1"/>
</dbReference>